<dbReference type="OrthoDB" id="3267308at2759"/>
<dbReference type="AlphaFoldDB" id="A0A093QRA0"/>
<gene>
    <name evidence="1" type="ORF">N305_15146</name>
</gene>
<protein>
    <submittedName>
        <fullName evidence="1">Uncharacterized protein</fullName>
    </submittedName>
</protein>
<dbReference type="Proteomes" id="UP000053258">
    <property type="component" value="Unassembled WGS sequence"/>
</dbReference>
<name>A0A093QRA0_9PASS</name>
<organism evidence="1 2">
    <name type="scientific">Manacus vitellinus</name>
    <name type="common">golden-collared manakin</name>
    <dbReference type="NCBI Taxonomy" id="328815"/>
    <lineage>
        <taxon>Eukaryota</taxon>
        <taxon>Metazoa</taxon>
        <taxon>Chordata</taxon>
        <taxon>Craniata</taxon>
        <taxon>Vertebrata</taxon>
        <taxon>Euteleostomi</taxon>
        <taxon>Archelosauria</taxon>
        <taxon>Archosauria</taxon>
        <taxon>Dinosauria</taxon>
        <taxon>Saurischia</taxon>
        <taxon>Theropoda</taxon>
        <taxon>Coelurosauria</taxon>
        <taxon>Aves</taxon>
        <taxon>Neognathae</taxon>
        <taxon>Neoaves</taxon>
        <taxon>Telluraves</taxon>
        <taxon>Australaves</taxon>
        <taxon>Passeriformes</taxon>
        <taxon>Pipridae</taxon>
        <taxon>Manacus</taxon>
    </lineage>
</organism>
<evidence type="ECO:0000313" key="1">
    <source>
        <dbReference type="EMBL" id="KFW86487.1"/>
    </source>
</evidence>
<dbReference type="EMBL" id="KL672574">
    <property type="protein sequence ID" value="KFW86487.1"/>
    <property type="molecule type" value="Genomic_DNA"/>
</dbReference>
<feature type="non-terminal residue" evidence="1">
    <location>
        <position position="1"/>
    </location>
</feature>
<keyword evidence="2" id="KW-1185">Reference proteome</keyword>
<feature type="non-terminal residue" evidence="1">
    <location>
        <position position="287"/>
    </location>
</feature>
<accession>A0A093QRA0</accession>
<evidence type="ECO:0000313" key="2">
    <source>
        <dbReference type="Proteomes" id="UP000053258"/>
    </source>
</evidence>
<sequence>VEGGFLLDVVVRQVATIFQLFPAKDQPLLIRRNTFLVLALGLHVLDGVTGLNLESDGLASQGLDKDLHPTPEAQHKVEGGFFLDVVVRQVATIFQLFPAKDQPLLIRRNTFLVLALGLHVLDGVTGLNLESDGLASQGLDKDLHPTPEAQHKVEGGFFLDVVVRQVATIFQLFPAKDQPLLIRRNTFLVLALGLHVLDGVTGLNLESDGLASQGLDKDLHPTPEAQHKVEGGFFLDVVVRQVATIFQLFPAKDQPLLIRRNTFLVLALGLHVLDGVTGLNLESDGLA</sequence>
<reference evidence="1 2" key="1">
    <citation type="submission" date="2014-06" db="EMBL/GenBank/DDBJ databases">
        <title>Genome evolution of avian class.</title>
        <authorList>
            <person name="Zhang G."/>
            <person name="Li C."/>
        </authorList>
    </citation>
    <scope>NUCLEOTIDE SEQUENCE [LARGE SCALE GENOMIC DNA]</scope>
    <source>
        <strain evidence="1">BGI_N305</strain>
    </source>
</reference>
<proteinExistence type="predicted"/>